<name>A0ABN2W0A4_9ACTN</name>
<reference evidence="1 2" key="1">
    <citation type="journal article" date="2019" name="Int. J. Syst. Evol. Microbiol.">
        <title>The Global Catalogue of Microorganisms (GCM) 10K type strain sequencing project: providing services to taxonomists for standard genome sequencing and annotation.</title>
        <authorList>
            <consortium name="The Broad Institute Genomics Platform"/>
            <consortium name="The Broad Institute Genome Sequencing Center for Infectious Disease"/>
            <person name="Wu L."/>
            <person name="Ma J."/>
        </authorList>
    </citation>
    <scope>NUCLEOTIDE SEQUENCE [LARGE SCALE GENOMIC DNA]</scope>
    <source>
        <strain evidence="1 2">JCM 15478</strain>
    </source>
</reference>
<keyword evidence="2" id="KW-1185">Reference proteome</keyword>
<evidence type="ECO:0000313" key="1">
    <source>
        <dbReference type="EMBL" id="GAA2079554.1"/>
    </source>
</evidence>
<proteinExistence type="predicted"/>
<accession>A0ABN2W0A4</accession>
<dbReference type="EMBL" id="BAAAPE010000009">
    <property type="protein sequence ID" value="GAA2079554.1"/>
    <property type="molecule type" value="Genomic_DNA"/>
</dbReference>
<protein>
    <submittedName>
        <fullName evidence="1">Uncharacterized protein</fullName>
    </submittedName>
</protein>
<evidence type="ECO:0000313" key="2">
    <source>
        <dbReference type="Proteomes" id="UP001500016"/>
    </source>
</evidence>
<organism evidence="1 2">
    <name type="scientific">Streptomyces albiaxialis</name>
    <dbReference type="NCBI Taxonomy" id="329523"/>
    <lineage>
        <taxon>Bacteria</taxon>
        <taxon>Bacillati</taxon>
        <taxon>Actinomycetota</taxon>
        <taxon>Actinomycetes</taxon>
        <taxon>Kitasatosporales</taxon>
        <taxon>Streptomycetaceae</taxon>
        <taxon>Streptomyces</taxon>
    </lineage>
</organism>
<gene>
    <name evidence="1" type="ORF">GCM10009801_37200</name>
</gene>
<dbReference type="Proteomes" id="UP001500016">
    <property type="component" value="Unassembled WGS sequence"/>
</dbReference>
<comment type="caution">
    <text evidence="1">The sequence shown here is derived from an EMBL/GenBank/DDBJ whole genome shotgun (WGS) entry which is preliminary data.</text>
</comment>
<sequence length="186" mass="19383">MPGRVTVSDDAGEASMGPSVNLPGLPRIVRDDPASPPWAAHHLSLVLEFPRGHGRDEGDYATVGQVTRTVLAASGAPAPLARRMADAVRVAAHYVVEHTTAGSFRLLVGADSGGFTVAVTDYAVPPASGPPAWLPVSRGDRLELTGVGQGRDPLVDNALAPDGLQLHRTPDGHVRLGCHTPWPPPP</sequence>